<evidence type="ECO:0000259" key="7">
    <source>
        <dbReference type="PROSITE" id="PS50850"/>
    </source>
</evidence>
<gene>
    <name evidence="8" type="ORF">Plil01_000694600</name>
</gene>
<evidence type="ECO:0000256" key="6">
    <source>
        <dbReference type="SAM" id="Phobius"/>
    </source>
</evidence>
<evidence type="ECO:0000313" key="8">
    <source>
        <dbReference type="EMBL" id="GMF18540.1"/>
    </source>
</evidence>
<comment type="subcellular location">
    <subcellularLocation>
        <location evidence="1">Membrane</location>
        <topology evidence="1">Multi-pass membrane protein</topology>
    </subcellularLocation>
</comment>
<evidence type="ECO:0000256" key="1">
    <source>
        <dbReference type="ARBA" id="ARBA00004141"/>
    </source>
</evidence>
<dbReference type="Pfam" id="PF00083">
    <property type="entry name" value="Sugar_tr"/>
    <property type="match status" value="1"/>
</dbReference>
<proteinExistence type="predicted"/>
<feature type="transmembrane region" description="Helical" evidence="6">
    <location>
        <begin position="328"/>
        <end position="349"/>
    </location>
</feature>
<feature type="transmembrane region" description="Helical" evidence="6">
    <location>
        <begin position="111"/>
        <end position="130"/>
    </location>
</feature>
<dbReference type="OrthoDB" id="4139357at2759"/>
<dbReference type="InterPro" id="IPR005828">
    <property type="entry name" value="MFS_sugar_transport-like"/>
</dbReference>
<keyword evidence="4 6" id="KW-1133">Transmembrane helix</keyword>
<protein>
    <submittedName>
        <fullName evidence="8">Unnamed protein product</fullName>
    </submittedName>
</protein>
<feature type="transmembrane region" description="Helical" evidence="6">
    <location>
        <begin position="293"/>
        <end position="316"/>
    </location>
</feature>
<reference evidence="8" key="1">
    <citation type="submission" date="2023-04" db="EMBL/GenBank/DDBJ databases">
        <title>Phytophthora lilii NBRC 32176.</title>
        <authorList>
            <person name="Ichikawa N."/>
            <person name="Sato H."/>
            <person name="Tonouchi N."/>
        </authorList>
    </citation>
    <scope>NUCLEOTIDE SEQUENCE</scope>
    <source>
        <strain evidence="8">NBRC 32176</strain>
    </source>
</reference>
<evidence type="ECO:0000256" key="2">
    <source>
        <dbReference type="ARBA" id="ARBA00022448"/>
    </source>
</evidence>
<dbReference type="Proteomes" id="UP001165083">
    <property type="component" value="Unassembled WGS sequence"/>
</dbReference>
<dbReference type="GO" id="GO:0022857">
    <property type="term" value="F:transmembrane transporter activity"/>
    <property type="evidence" value="ECO:0007669"/>
    <property type="project" value="InterPro"/>
</dbReference>
<feature type="transmembrane region" description="Helical" evidence="6">
    <location>
        <begin position="81"/>
        <end position="99"/>
    </location>
</feature>
<feature type="transmembrane region" description="Helical" evidence="6">
    <location>
        <begin position="201"/>
        <end position="218"/>
    </location>
</feature>
<dbReference type="InterPro" id="IPR005829">
    <property type="entry name" value="Sugar_transporter_CS"/>
</dbReference>
<dbReference type="SUPFAM" id="SSF103473">
    <property type="entry name" value="MFS general substrate transporter"/>
    <property type="match status" value="1"/>
</dbReference>
<dbReference type="InterPro" id="IPR020846">
    <property type="entry name" value="MFS_dom"/>
</dbReference>
<feature type="domain" description="Major facilitator superfamily (MFS) profile" evidence="7">
    <location>
        <begin position="45"/>
        <end position="469"/>
    </location>
</feature>
<organism evidence="8 9">
    <name type="scientific">Phytophthora lilii</name>
    <dbReference type="NCBI Taxonomy" id="2077276"/>
    <lineage>
        <taxon>Eukaryota</taxon>
        <taxon>Sar</taxon>
        <taxon>Stramenopiles</taxon>
        <taxon>Oomycota</taxon>
        <taxon>Peronosporomycetes</taxon>
        <taxon>Peronosporales</taxon>
        <taxon>Peronosporaceae</taxon>
        <taxon>Phytophthora</taxon>
    </lineage>
</organism>
<feature type="transmembrane region" description="Helical" evidence="6">
    <location>
        <begin position="379"/>
        <end position="400"/>
    </location>
</feature>
<dbReference type="PANTHER" id="PTHR23511">
    <property type="entry name" value="SYNAPTIC VESICLE GLYCOPROTEIN 2"/>
    <property type="match status" value="1"/>
</dbReference>
<dbReference type="PROSITE" id="PS00217">
    <property type="entry name" value="SUGAR_TRANSPORT_2"/>
    <property type="match status" value="1"/>
</dbReference>
<keyword evidence="3 6" id="KW-0812">Transmembrane</keyword>
<accession>A0A9W6WLW4</accession>
<feature type="transmembrane region" description="Helical" evidence="6">
    <location>
        <begin position="169"/>
        <end position="189"/>
    </location>
</feature>
<dbReference type="CDD" id="cd17316">
    <property type="entry name" value="MFS_SV2_like"/>
    <property type="match status" value="1"/>
</dbReference>
<feature type="transmembrane region" description="Helical" evidence="6">
    <location>
        <begin position="355"/>
        <end position="372"/>
    </location>
</feature>
<evidence type="ECO:0000313" key="9">
    <source>
        <dbReference type="Proteomes" id="UP001165083"/>
    </source>
</evidence>
<keyword evidence="5 6" id="KW-0472">Membrane</keyword>
<evidence type="ECO:0000256" key="4">
    <source>
        <dbReference type="ARBA" id="ARBA00022989"/>
    </source>
</evidence>
<dbReference type="InterPro" id="IPR036259">
    <property type="entry name" value="MFS_trans_sf"/>
</dbReference>
<dbReference type="GO" id="GO:0016020">
    <property type="term" value="C:membrane"/>
    <property type="evidence" value="ECO:0007669"/>
    <property type="project" value="UniProtKB-SubCell"/>
</dbReference>
<comment type="caution">
    <text evidence="8">The sequence shown here is derived from an EMBL/GenBank/DDBJ whole genome shotgun (WGS) entry which is preliminary data.</text>
</comment>
<dbReference type="Gene3D" id="1.20.1250.20">
    <property type="entry name" value="MFS general substrate transporter like domains"/>
    <property type="match status" value="1"/>
</dbReference>
<sequence>MAAPTITAAPADNVEAVQRITRRIDAIGERDPGIIMGLSWYYIKLILLTGFGWAMDSMETFIFTYCASLIREDIPQSSRQASFLGGAVFVGSFIGSFPFGTLADKYGRRPMFMVTLVLFLFGLAFCGLSWNVTSITCARIISGIGLGGELPVASTLVQELSPKKTRGKIIVLLESFWAIGCMLAVVMAFGAAPKIGWRETFFICCAPVLYAIVIRFYIPESPKWLASVGRYDEAIAIVEDIERAHGLDPYDPKTEIESAEPLPPAPPQLPESHLKRIGMLFQRQFRVRTTVLWTLWFGISMSYYAIFIYLPTLIALKGYNMNGQWETILVITAFQLPGYLAAAGLVEIIGRKQTLVIFLVGAFASAIAMGYVDASKTPVMVTGSFTSFFMLGAWGCVYAYTPENYPTAIRGMGAAYPSGFSRIGSFSGPYLCASMFGDWNVSLEGIMWVFGGLLMVVSAIVLFFGYEPRGKNVELYDDDERTEKSLAFEAVQTPK</sequence>
<dbReference type="PANTHER" id="PTHR23511:SF5">
    <property type="entry name" value="MAJOR FACILITATOR-TYPE TRANSPORTER HXNZ-RELATED"/>
    <property type="match status" value="1"/>
</dbReference>
<evidence type="ECO:0000256" key="5">
    <source>
        <dbReference type="ARBA" id="ARBA00023136"/>
    </source>
</evidence>
<dbReference type="AlphaFoldDB" id="A0A9W6WLW4"/>
<keyword evidence="2" id="KW-0813">Transport</keyword>
<dbReference type="EMBL" id="BSXW01000319">
    <property type="protein sequence ID" value="GMF18540.1"/>
    <property type="molecule type" value="Genomic_DNA"/>
</dbReference>
<dbReference type="FunFam" id="1.20.1250.20:FF:000704">
    <property type="entry name" value="Uncharacterized protein"/>
    <property type="match status" value="1"/>
</dbReference>
<keyword evidence="9" id="KW-1185">Reference proteome</keyword>
<feature type="transmembrane region" description="Helical" evidence="6">
    <location>
        <begin position="41"/>
        <end position="69"/>
    </location>
</feature>
<name>A0A9W6WLW4_9STRA</name>
<feature type="transmembrane region" description="Helical" evidence="6">
    <location>
        <begin position="445"/>
        <end position="466"/>
    </location>
</feature>
<evidence type="ECO:0000256" key="3">
    <source>
        <dbReference type="ARBA" id="ARBA00022692"/>
    </source>
</evidence>
<dbReference type="PROSITE" id="PS50850">
    <property type="entry name" value="MFS"/>
    <property type="match status" value="1"/>
</dbReference>